<proteinExistence type="predicted"/>
<dbReference type="EMBL" id="BMMU01000009">
    <property type="protein sequence ID" value="GGJ32624.1"/>
    <property type="molecule type" value="Genomic_DNA"/>
</dbReference>
<gene>
    <name evidence="2" type="ORF">GCM10012282_31560</name>
</gene>
<evidence type="ECO:0000313" key="2">
    <source>
        <dbReference type="EMBL" id="GGJ32624.1"/>
    </source>
</evidence>
<reference evidence="2" key="2">
    <citation type="submission" date="2020-09" db="EMBL/GenBank/DDBJ databases">
        <authorList>
            <person name="Sun Q."/>
            <person name="Zhou Y."/>
        </authorList>
    </citation>
    <scope>NUCLEOTIDE SEQUENCE</scope>
    <source>
        <strain evidence="2">CGMCC 4.7272</strain>
    </source>
</reference>
<protein>
    <submittedName>
        <fullName evidence="2">Uncharacterized protein</fullName>
    </submittedName>
</protein>
<dbReference type="Proteomes" id="UP000625682">
    <property type="component" value="Unassembled WGS sequence"/>
</dbReference>
<sequence>MQLGEQGPLRPHVGIDGRISHAGKGRLEFRTVFSDLNSEGSLSGRGRKLAQGQQFANCVIEAQAAKSCRRQDDRIKAHRLNLLQAGRHITPDRHDFEIWADGQELSNAPRGASSYPGTLSETGQSGAAQSIPHILTARGRQKSQPRRVRSRQILQRMDDYVHVSPAQRRFLLRTEGAATADR</sequence>
<keyword evidence="3" id="KW-1185">Reference proteome</keyword>
<name>A0A917KW55_9ACTN</name>
<dbReference type="AlphaFoldDB" id="A0A917KW55"/>
<comment type="caution">
    <text evidence="2">The sequence shown here is derived from an EMBL/GenBank/DDBJ whole genome shotgun (WGS) entry which is preliminary data.</text>
</comment>
<evidence type="ECO:0000313" key="3">
    <source>
        <dbReference type="Proteomes" id="UP000625682"/>
    </source>
</evidence>
<organism evidence="2 3">
    <name type="scientific">Streptomyces lacrimifluminis</name>
    <dbReference type="NCBI Taxonomy" id="1500077"/>
    <lineage>
        <taxon>Bacteria</taxon>
        <taxon>Bacillati</taxon>
        <taxon>Actinomycetota</taxon>
        <taxon>Actinomycetes</taxon>
        <taxon>Kitasatosporales</taxon>
        <taxon>Streptomycetaceae</taxon>
        <taxon>Streptomyces</taxon>
    </lineage>
</organism>
<feature type="region of interest" description="Disordered" evidence="1">
    <location>
        <begin position="107"/>
        <end position="128"/>
    </location>
</feature>
<feature type="compositionally biased region" description="Polar residues" evidence="1">
    <location>
        <begin position="115"/>
        <end position="128"/>
    </location>
</feature>
<evidence type="ECO:0000256" key="1">
    <source>
        <dbReference type="SAM" id="MobiDB-lite"/>
    </source>
</evidence>
<accession>A0A917KW55</accession>
<reference evidence="2" key="1">
    <citation type="journal article" date="2014" name="Int. J. Syst. Evol. Microbiol.">
        <title>Complete genome sequence of Corynebacterium casei LMG S-19264T (=DSM 44701T), isolated from a smear-ripened cheese.</title>
        <authorList>
            <consortium name="US DOE Joint Genome Institute (JGI-PGF)"/>
            <person name="Walter F."/>
            <person name="Albersmeier A."/>
            <person name="Kalinowski J."/>
            <person name="Ruckert C."/>
        </authorList>
    </citation>
    <scope>NUCLEOTIDE SEQUENCE</scope>
    <source>
        <strain evidence="2">CGMCC 4.7272</strain>
    </source>
</reference>